<dbReference type="CDD" id="cd14953">
    <property type="entry name" value="NHL_like_1"/>
    <property type="match status" value="1"/>
</dbReference>
<dbReference type="SMART" id="SM00135">
    <property type="entry name" value="LY"/>
    <property type="match status" value="5"/>
</dbReference>
<reference evidence="3" key="1">
    <citation type="submission" date="2018-05" db="EMBL/GenBank/DDBJ databases">
        <authorList>
            <person name="Lanie J.A."/>
            <person name="Ng W.-L."/>
            <person name="Kazmierczak K.M."/>
            <person name="Andrzejewski T.M."/>
            <person name="Davidsen T.M."/>
            <person name="Wayne K.J."/>
            <person name="Tettelin H."/>
            <person name="Glass J.I."/>
            <person name="Rusch D."/>
            <person name="Podicherti R."/>
            <person name="Tsui H.-C.T."/>
            <person name="Winkler M.E."/>
        </authorList>
    </citation>
    <scope>NUCLEOTIDE SEQUENCE</scope>
</reference>
<evidence type="ECO:0000256" key="1">
    <source>
        <dbReference type="ARBA" id="ARBA00022737"/>
    </source>
</evidence>
<dbReference type="InterPro" id="IPR056822">
    <property type="entry name" value="TEN_NHL"/>
</dbReference>
<dbReference type="SUPFAM" id="SSF101898">
    <property type="entry name" value="NHL repeat"/>
    <property type="match status" value="1"/>
</dbReference>
<dbReference type="CDD" id="cd05819">
    <property type="entry name" value="NHL"/>
    <property type="match status" value="1"/>
</dbReference>
<dbReference type="AlphaFoldDB" id="A0A381XYF2"/>
<keyword evidence="1" id="KW-0677">Repeat</keyword>
<dbReference type="Gene3D" id="2.120.10.30">
    <property type="entry name" value="TolB, C-terminal domain"/>
    <property type="match status" value="6"/>
</dbReference>
<dbReference type="InterPro" id="IPR001258">
    <property type="entry name" value="NHL_repeat"/>
</dbReference>
<proteinExistence type="predicted"/>
<dbReference type="EMBL" id="UINC01016795">
    <property type="protein sequence ID" value="SVA69660.1"/>
    <property type="molecule type" value="Genomic_DNA"/>
</dbReference>
<sequence>MTLIGKVIGPIVLVFKLCGVMSVQSAELYPYPSIGDGQRGIDVVLTLVDGIATDPRGNIYISHRSQNRIRKLSPNGTITTIAGNGIAGFSGDGVPALKSSLNFPAGLAFDKGNLYVADRNNHRIRKIDSKGIISTVAGTGIPECCNDNGLAVEAHLHFPSDIDVDTEGNLYISDRSNNRIRKVNPDGIITTIAGLGKPGYGGDFGPADQALLKYPFGVSHDNKGNFYIADRGNNRVRKIDQRGIITTIAGDGTHSFGGDYGPANQSSLAFPTDVIVDSLGVIYIADRNNNRVRKIDRLGVITTLMGLSQTEFNGDNEISAETTLHLPFALALNGEDRLLVVDRNHFRVREVRLQSNQVETIAGNGTFLFRGDGGPGGGATLDAPSGIAVDSKGNVLFADRLHQRIRRVGSNGILETVIGNGKQGNEGNGRPGIEATLHLPEVLVMDREDNIYLTQRTGNAWIIRKSNAEGIITHFAGNGRQGNTGDGGPAIEASFHTISDIAADGSGNIFIADSINRNIRKVDKNGVISTIAEANLEGLGTEVHPNGIVVDKAGSIFFSDSGSSKVYKIDTNGAITLIAGTGDFGDHGDGGLALEAGLRSPGG</sequence>
<evidence type="ECO:0000259" key="2">
    <source>
        <dbReference type="Pfam" id="PF25021"/>
    </source>
</evidence>
<feature type="domain" description="Teneurin NHL" evidence="2">
    <location>
        <begin position="257"/>
        <end position="364"/>
    </location>
</feature>
<dbReference type="PANTHER" id="PTHR46388:SF2">
    <property type="entry name" value="NHL REPEAT-CONTAINING PROTEIN 2"/>
    <property type="match status" value="1"/>
</dbReference>
<dbReference type="InterPro" id="IPR000033">
    <property type="entry name" value="LDLR_classB_rpt"/>
</dbReference>
<feature type="domain" description="Teneurin NHL" evidence="2">
    <location>
        <begin position="371"/>
        <end position="421"/>
    </location>
</feature>
<name>A0A381XYF2_9ZZZZ</name>
<evidence type="ECO:0000313" key="3">
    <source>
        <dbReference type="EMBL" id="SVA69660.1"/>
    </source>
</evidence>
<dbReference type="Pfam" id="PF01436">
    <property type="entry name" value="NHL"/>
    <property type="match status" value="1"/>
</dbReference>
<feature type="non-terminal residue" evidence="3">
    <location>
        <position position="603"/>
    </location>
</feature>
<gene>
    <name evidence="3" type="ORF">METZ01_LOCUS122514</name>
</gene>
<feature type="domain" description="Teneurin NHL" evidence="2">
    <location>
        <begin position="201"/>
        <end position="254"/>
    </location>
</feature>
<accession>A0A381XYF2</accession>
<feature type="domain" description="Teneurin NHL" evidence="2">
    <location>
        <begin position="481"/>
        <end position="535"/>
    </location>
</feature>
<dbReference type="Pfam" id="PF25021">
    <property type="entry name" value="TEN_NHL"/>
    <property type="match status" value="5"/>
</dbReference>
<dbReference type="PROSITE" id="PS51125">
    <property type="entry name" value="NHL"/>
    <property type="match status" value="1"/>
</dbReference>
<organism evidence="3">
    <name type="scientific">marine metagenome</name>
    <dbReference type="NCBI Taxonomy" id="408172"/>
    <lineage>
        <taxon>unclassified sequences</taxon>
        <taxon>metagenomes</taxon>
        <taxon>ecological metagenomes</taxon>
    </lineage>
</organism>
<dbReference type="InterPro" id="IPR011042">
    <property type="entry name" value="6-blade_b-propeller_TolB-like"/>
</dbReference>
<feature type="domain" description="Teneurin NHL" evidence="2">
    <location>
        <begin position="143"/>
        <end position="194"/>
    </location>
</feature>
<dbReference type="SUPFAM" id="SSF63825">
    <property type="entry name" value="YWTD domain"/>
    <property type="match status" value="1"/>
</dbReference>
<protein>
    <recommendedName>
        <fullName evidence="2">Teneurin NHL domain-containing protein</fullName>
    </recommendedName>
</protein>
<dbReference type="PANTHER" id="PTHR46388">
    <property type="entry name" value="NHL REPEAT-CONTAINING PROTEIN 2"/>
    <property type="match status" value="1"/>
</dbReference>